<feature type="repeat" description="PPR" evidence="2">
    <location>
        <begin position="320"/>
        <end position="354"/>
    </location>
</feature>
<dbReference type="OrthoDB" id="185373at2759"/>
<gene>
    <name evidence="4" type="ORF">ZOSMA_31G00800</name>
</gene>
<dbReference type="InterPro" id="IPR046848">
    <property type="entry name" value="E_motif"/>
</dbReference>
<dbReference type="FunFam" id="1.25.40.10:FF:000427">
    <property type="entry name" value="Pentatricopeptide repeat-containing protein chloroplastic"/>
    <property type="match status" value="1"/>
</dbReference>
<dbReference type="Proteomes" id="UP000036987">
    <property type="component" value="Unassembled WGS sequence"/>
</dbReference>
<dbReference type="OMA" id="ASNSQWD"/>
<accession>A0A0K9PB59</accession>
<dbReference type="Pfam" id="PF13041">
    <property type="entry name" value="PPR_2"/>
    <property type="match status" value="2"/>
</dbReference>
<feature type="repeat" description="PPR" evidence="2">
    <location>
        <begin position="219"/>
        <end position="253"/>
    </location>
</feature>
<comment type="caution">
    <text evidence="4">The sequence shown here is derived from an EMBL/GenBank/DDBJ whole genome shotgun (WGS) entry which is preliminary data.</text>
</comment>
<feature type="repeat" description="PPR" evidence="2">
    <location>
        <begin position="289"/>
        <end position="319"/>
    </location>
</feature>
<name>A0A0K9PB59_ZOSMR</name>
<dbReference type="FunFam" id="1.25.40.10:FF:000404">
    <property type="entry name" value="Pentatricopeptide repeat-containing protein chloroplastic"/>
    <property type="match status" value="1"/>
</dbReference>
<protein>
    <submittedName>
        <fullName evidence="4">Pentatricopeptide repeat-containing protein</fullName>
    </submittedName>
</protein>
<dbReference type="Gene3D" id="1.25.40.10">
    <property type="entry name" value="Tetratricopeptide repeat domain"/>
    <property type="match status" value="3"/>
</dbReference>
<keyword evidence="5" id="KW-1185">Reference proteome</keyword>
<dbReference type="Pfam" id="PF01535">
    <property type="entry name" value="PPR"/>
    <property type="match status" value="3"/>
</dbReference>
<dbReference type="EMBL" id="LFYR01001032">
    <property type="protein sequence ID" value="KMZ65492.1"/>
    <property type="molecule type" value="Genomic_DNA"/>
</dbReference>
<dbReference type="InterPro" id="IPR046960">
    <property type="entry name" value="PPR_At4g14850-like_plant"/>
</dbReference>
<evidence type="ECO:0000259" key="3">
    <source>
        <dbReference type="Pfam" id="PF14432"/>
    </source>
</evidence>
<organism evidence="4 5">
    <name type="scientific">Zostera marina</name>
    <name type="common">Eelgrass</name>
    <dbReference type="NCBI Taxonomy" id="29655"/>
    <lineage>
        <taxon>Eukaryota</taxon>
        <taxon>Viridiplantae</taxon>
        <taxon>Streptophyta</taxon>
        <taxon>Embryophyta</taxon>
        <taxon>Tracheophyta</taxon>
        <taxon>Spermatophyta</taxon>
        <taxon>Magnoliopsida</taxon>
        <taxon>Liliopsida</taxon>
        <taxon>Zosteraceae</taxon>
        <taxon>Zostera</taxon>
    </lineage>
</organism>
<dbReference type="Pfam" id="PF20431">
    <property type="entry name" value="E_motif"/>
    <property type="match status" value="1"/>
</dbReference>
<dbReference type="NCBIfam" id="TIGR00756">
    <property type="entry name" value="PPR"/>
    <property type="match status" value="3"/>
</dbReference>
<dbReference type="PROSITE" id="PS51375">
    <property type="entry name" value="PPR"/>
    <property type="match status" value="4"/>
</dbReference>
<dbReference type="PANTHER" id="PTHR47926">
    <property type="entry name" value="PENTATRICOPEPTIDE REPEAT-CONTAINING PROTEIN"/>
    <property type="match status" value="1"/>
</dbReference>
<reference evidence="5" key="1">
    <citation type="journal article" date="2016" name="Nature">
        <title>The genome of the seagrass Zostera marina reveals angiosperm adaptation to the sea.</title>
        <authorList>
            <person name="Olsen J.L."/>
            <person name="Rouze P."/>
            <person name="Verhelst B."/>
            <person name="Lin Y.-C."/>
            <person name="Bayer T."/>
            <person name="Collen J."/>
            <person name="Dattolo E."/>
            <person name="De Paoli E."/>
            <person name="Dittami S."/>
            <person name="Maumus F."/>
            <person name="Michel G."/>
            <person name="Kersting A."/>
            <person name="Lauritano C."/>
            <person name="Lohaus R."/>
            <person name="Toepel M."/>
            <person name="Tonon T."/>
            <person name="Vanneste K."/>
            <person name="Amirebrahimi M."/>
            <person name="Brakel J."/>
            <person name="Bostroem C."/>
            <person name="Chovatia M."/>
            <person name="Grimwood J."/>
            <person name="Jenkins J.W."/>
            <person name="Jueterbock A."/>
            <person name="Mraz A."/>
            <person name="Stam W.T."/>
            <person name="Tice H."/>
            <person name="Bornberg-Bauer E."/>
            <person name="Green P.J."/>
            <person name="Pearson G.A."/>
            <person name="Procaccini G."/>
            <person name="Duarte C.M."/>
            <person name="Schmutz J."/>
            <person name="Reusch T.B.H."/>
            <person name="Van de Peer Y."/>
        </authorList>
    </citation>
    <scope>NUCLEOTIDE SEQUENCE [LARGE SCALE GENOMIC DNA]</scope>
    <source>
        <strain evidence="5">cv. Finnish</strain>
    </source>
</reference>
<dbReference type="InterPro" id="IPR011990">
    <property type="entry name" value="TPR-like_helical_dom_sf"/>
</dbReference>
<dbReference type="AlphaFoldDB" id="A0A0K9PB59"/>
<dbReference type="GO" id="GO:0009451">
    <property type="term" value="P:RNA modification"/>
    <property type="evidence" value="ECO:0000318"/>
    <property type="project" value="GO_Central"/>
</dbReference>
<dbReference type="GO" id="GO:0003723">
    <property type="term" value="F:RNA binding"/>
    <property type="evidence" value="ECO:0000318"/>
    <property type="project" value="GO_Central"/>
</dbReference>
<dbReference type="InterPro" id="IPR002885">
    <property type="entry name" value="PPR_rpt"/>
</dbReference>
<evidence type="ECO:0000313" key="5">
    <source>
        <dbReference type="Proteomes" id="UP000036987"/>
    </source>
</evidence>
<keyword evidence="1" id="KW-0677">Repeat</keyword>
<evidence type="ECO:0000256" key="1">
    <source>
        <dbReference type="ARBA" id="ARBA00022737"/>
    </source>
</evidence>
<sequence>MLFKSIGFKYRRRCFLVVSPSSFAIGTFTRFTYSDSSNAYLFYTQQCQFEEQIASLIQKCPDMRTLRLIHARFLRSPFNFSCYALSKVLGFSALSPSGNIDYARRLFDQIPNPNVFAWNSIIRGYSQVRDTSNPREPISIYKKMLRLGFAYPNSYTLSFALKACAIAAALIEGKQIHGQVYKYGLDSSLFVQSGLLNFYAKCEEIEISKSVFDEMPRKNHVAWSAMITGYSRIGMVNEALDLFREMQQAGIVPDEITMVSIISACARTGALDLGTWLHKFIDRNNIKVDLKLSTALVDMYAKCGSINKAKKVFDEMSKRDTMAWSSMIAGLAIHGLVEEALDLYSRMNETNVIPNHVTFVGVLSACALHGLVSEGRRFWSSMHVLGIVPVMEHYGCMVDLLCRAGLIEEAHGFVEAMPISPNLVVWRTLLVGCINAKRFDKTDAVAAILLELDPVNAENYVLLSNMYASRCQWEKASQIRKQMKNYKLKVVPGLSSIEIDGMVHEFSVGDESHPEMREIRGVLKEIAERVRLSGHKPMTLSVLHDVGDEEKEIALCEHSERLAIAFGLLKTKAPVVIRVVKNLRVCGDCHQVTKIISQTFEREIVVRDRVRFHRFIDGSCSCRNFW</sequence>
<feature type="repeat" description="PPR" evidence="2">
    <location>
        <begin position="355"/>
        <end position="389"/>
    </location>
</feature>
<evidence type="ECO:0000256" key="2">
    <source>
        <dbReference type="PROSITE-ProRule" id="PRU00708"/>
    </source>
</evidence>
<dbReference type="GO" id="GO:0008270">
    <property type="term" value="F:zinc ion binding"/>
    <property type="evidence" value="ECO:0007669"/>
    <property type="project" value="InterPro"/>
</dbReference>
<dbReference type="Pfam" id="PF14432">
    <property type="entry name" value="DYW_deaminase"/>
    <property type="match status" value="1"/>
</dbReference>
<dbReference type="InterPro" id="IPR032867">
    <property type="entry name" value="DYW_dom"/>
</dbReference>
<proteinExistence type="predicted"/>
<evidence type="ECO:0000313" key="4">
    <source>
        <dbReference type="EMBL" id="KMZ65492.1"/>
    </source>
</evidence>
<feature type="domain" description="DYW" evidence="3">
    <location>
        <begin position="534"/>
        <end position="626"/>
    </location>
</feature>
<dbReference type="PANTHER" id="PTHR47926:SF461">
    <property type="entry name" value="PENTATRICOPEPTIDE REPEAT SUPERFAMILY PROTEIN"/>
    <property type="match status" value="1"/>
</dbReference>